<gene>
    <name evidence="2" type="ORF">SAMN05216463_11185</name>
</gene>
<protein>
    <submittedName>
        <fullName evidence="2">Glycosyltransferase involved in cell wall bisynthesis</fullName>
    </submittedName>
</protein>
<dbReference type="InterPro" id="IPR001173">
    <property type="entry name" value="Glyco_trans_2-like"/>
</dbReference>
<dbReference type="SUPFAM" id="SSF53448">
    <property type="entry name" value="Nucleotide-diphospho-sugar transferases"/>
    <property type="match status" value="1"/>
</dbReference>
<dbReference type="GO" id="GO:0016758">
    <property type="term" value="F:hexosyltransferase activity"/>
    <property type="evidence" value="ECO:0007669"/>
    <property type="project" value="UniProtKB-ARBA"/>
</dbReference>
<evidence type="ECO:0000259" key="1">
    <source>
        <dbReference type="Pfam" id="PF00535"/>
    </source>
</evidence>
<dbReference type="EMBL" id="FRBD01000011">
    <property type="protein sequence ID" value="SHK75575.1"/>
    <property type="molecule type" value="Genomic_DNA"/>
</dbReference>
<proteinExistence type="predicted"/>
<reference evidence="2 3" key="1">
    <citation type="submission" date="2016-11" db="EMBL/GenBank/DDBJ databases">
        <authorList>
            <person name="Jaros S."/>
            <person name="Januszkiewicz K."/>
            <person name="Wedrychowicz H."/>
        </authorList>
    </citation>
    <scope>NUCLEOTIDE SEQUENCE [LARGE SCALE GENOMIC DNA]</scope>
    <source>
        <strain evidence="2 3">KHT3</strain>
    </source>
</reference>
<dbReference type="Proteomes" id="UP000184130">
    <property type="component" value="Unassembled WGS sequence"/>
</dbReference>
<dbReference type="CDD" id="cd00761">
    <property type="entry name" value="Glyco_tranf_GTA_type"/>
    <property type="match status" value="1"/>
</dbReference>
<name>A0A1M6V2J2_XYLRU</name>
<dbReference type="Pfam" id="PF00535">
    <property type="entry name" value="Glycos_transf_2"/>
    <property type="match status" value="1"/>
</dbReference>
<dbReference type="AlphaFoldDB" id="A0A1M6V2J2"/>
<keyword evidence="2" id="KW-0808">Transferase</keyword>
<dbReference type="PANTHER" id="PTHR22916">
    <property type="entry name" value="GLYCOSYLTRANSFERASE"/>
    <property type="match status" value="1"/>
</dbReference>
<dbReference type="OrthoDB" id="396512at2"/>
<dbReference type="Gene3D" id="3.90.550.10">
    <property type="entry name" value="Spore Coat Polysaccharide Biosynthesis Protein SpsA, Chain A"/>
    <property type="match status" value="1"/>
</dbReference>
<organism evidence="2 3">
    <name type="scientific">Xylanibacter ruminicola</name>
    <name type="common">Prevotella ruminicola</name>
    <dbReference type="NCBI Taxonomy" id="839"/>
    <lineage>
        <taxon>Bacteria</taxon>
        <taxon>Pseudomonadati</taxon>
        <taxon>Bacteroidota</taxon>
        <taxon>Bacteroidia</taxon>
        <taxon>Bacteroidales</taxon>
        <taxon>Prevotellaceae</taxon>
        <taxon>Xylanibacter</taxon>
    </lineage>
</organism>
<evidence type="ECO:0000313" key="2">
    <source>
        <dbReference type="EMBL" id="SHK75575.1"/>
    </source>
</evidence>
<dbReference type="PANTHER" id="PTHR22916:SF3">
    <property type="entry name" value="UDP-GLCNAC:BETAGAL BETA-1,3-N-ACETYLGLUCOSAMINYLTRANSFERASE-LIKE PROTEIN 1"/>
    <property type="match status" value="1"/>
</dbReference>
<dbReference type="InterPro" id="IPR029044">
    <property type="entry name" value="Nucleotide-diphossugar_trans"/>
</dbReference>
<feature type="domain" description="Glycosyltransferase 2-like" evidence="1">
    <location>
        <begin position="20"/>
        <end position="147"/>
    </location>
</feature>
<accession>A0A1M6V2J2</accession>
<sequence>MDKDSVSIVANIKTMTPTYSIIIPHKEIPDLLMRCLRSIPVSEDIQVIVVDDNSADADTYLDTYPELSRPYLEFIRTKTGGGAGYARNVGLDHAKGKWILFADADDFFVEDMHDIISSYVDSEADVIYFKNKAVLSENINIESNRCSWMNRKIDQCLKDGDEWPVRFKLFVAWAKMVKRDLVIKYNIRFDEVVYSADVYFSMLVGYHADIIKVTNMILYVVTFRPKSLSAEFCTKPGELKTRAEVFFREEKFLIRHNICRVRSMRKYLLIMLKRDHSLFKYYFYQLDELYPSKLLALHDIGKGTSLLTKIKLYLYSLLIWARIL</sequence>
<evidence type="ECO:0000313" key="3">
    <source>
        <dbReference type="Proteomes" id="UP000184130"/>
    </source>
</evidence>